<feature type="transmembrane region" description="Helical" evidence="1">
    <location>
        <begin position="109"/>
        <end position="130"/>
    </location>
</feature>
<comment type="caution">
    <text evidence="2">The sequence shown here is derived from an EMBL/GenBank/DDBJ whole genome shotgun (WGS) entry which is preliminary data.</text>
</comment>
<proteinExistence type="predicted"/>
<protein>
    <submittedName>
        <fullName evidence="2">Uncharacterized protein</fullName>
    </submittedName>
</protein>
<keyword evidence="1" id="KW-1133">Transmembrane helix</keyword>
<feature type="transmembrane region" description="Helical" evidence="1">
    <location>
        <begin position="37"/>
        <end position="56"/>
    </location>
</feature>
<dbReference type="EMBL" id="MHOO01000011">
    <property type="protein sequence ID" value="OGZ63874.1"/>
    <property type="molecule type" value="Genomic_DNA"/>
</dbReference>
<keyword evidence="1" id="KW-0472">Membrane</keyword>
<feature type="transmembrane region" description="Helical" evidence="1">
    <location>
        <begin position="68"/>
        <end position="89"/>
    </location>
</feature>
<feature type="transmembrane region" description="Helical" evidence="1">
    <location>
        <begin position="182"/>
        <end position="201"/>
    </location>
</feature>
<dbReference type="Proteomes" id="UP000176855">
    <property type="component" value="Unassembled WGS sequence"/>
</dbReference>
<evidence type="ECO:0000256" key="1">
    <source>
        <dbReference type="SAM" id="Phobius"/>
    </source>
</evidence>
<evidence type="ECO:0000313" key="2">
    <source>
        <dbReference type="EMBL" id="OGZ63874.1"/>
    </source>
</evidence>
<keyword evidence="1" id="KW-0812">Transmembrane</keyword>
<feature type="transmembrane region" description="Helical" evidence="1">
    <location>
        <begin position="245"/>
        <end position="264"/>
    </location>
</feature>
<feature type="transmembrane region" description="Helical" evidence="1">
    <location>
        <begin position="142"/>
        <end position="162"/>
    </location>
</feature>
<accession>A0A1G2HMW7</accession>
<organism evidence="2 3">
    <name type="scientific">Candidatus Staskawiczbacteria bacterium RIFCSPHIGHO2_01_FULL_39_25</name>
    <dbReference type="NCBI Taxonomy" id="1802202"/>
    <lineage>
        <taxon>Bacteria</taxon>
        <taxon>Candidatus Staskawicziibacteriota</taxon>
    </lineage>
</organism>
<dbReference type="STRING" id="1802202.A2730_01130"/>
<sequence>MKLNFLTKLLVLNYVLAVVMVVFLYVSGIQTSLLNNLYGVLFLGFIPLIGGLNGLILSKHWGYFKSAIGKSIIFLSLGLISWGLGTYIFSGVYNFLLGVAVPYPSIADVGYILSIPLWIMGVLQLAKATGAKYGLRSLKGKSLLLIIPILVIGISYYLLITVARDGVIDTSDSEILKLFFDFAYPVGDLLILTVVTLVYSLSYRYLGGIFKNAVYLILLGFILMYLADFAFSYTTTTETFYPANWVDLLFTTAMFIIVLGVSQFTPKTVNQD</sequence>
<reference evidence="2 3" key="1">
    <citation type="journal article" date="2016" name="Nat. Commun.">
        <title>Thousands of microbial genomes shed light on interconnected biogeochemical processes in an aquifer system.</title>
        <authorList>
            <person name="Anantharaman K."/>
            <person name="Brown C.T."/>
            <person name="Hug L.A."/>
            <person name="Sharon I."/>
            <person name="Castelle C.J."/>
            <person name="Probst A.J."/>
            <person name="Thomas B.C."/>
            <person name="Singh A."/>
            <person name="Wilkins M.J."/>
            <person name="Karaoz U."/>
            <person name="Brodie E.L."/>
            <person name="Williams K.H."/>
            <person name="Hubbard S.S."/>
            <person name="Banfield J.F."/>
        </authorList>
    </citation>
    <scope>NUCLEOTIDE SEQUENCE [LARGE SCALE GENOMIC DNA]</scope>
</reference>
<evidence type="ECO:0000313" key="3">
    <source>
        <dbReference type="Proteomes" id="UP000176855"/>
    </source>
</evidence>
<dbReference type="AlphaFoldDB" id="A0A1G2HMW7"/>
<feature type="transmembrane region" description="Helical" evidence="1">
    <location>
        <begin position="213"/>
        <end position="233"/>
    </location>
</feature>
<name>A0A1G2HMW7_9BACT</name>
<feature type="transmembrane region" description="Helical" evidence="1">
    <location>
        <begin position="12"/>
        <end position="31"/>
    </location>
</feature>
<gene>
    <name evidence="2" type="ORF">A2730_01130</name>
</gene>